<protein>
    <submittedName>
        <fullName evidence="2">SAM-dependent methyltransferase</fullName>
    </submittedName>
</protein>
<dbReference type="GO" id="GO:0008757">
    <property type="term" value="F:S-adenosylmethionine-dependent methyltransferase activity"/>
    <property type="evidence" value="ECO:0007669"/>
    <property type="project" value="InterPro"/>
</dbReference>
<gene>
    <name evidence="2" type="ORF">BJ980_000839</name>
</gene>
<dbReference type="Gene3D" id="3.40.50.150">
    <property type="entry name" value="Vaccinia Virus protein VP39"/>
    <property type="match status" value="1"/>
</dbReference>
<dbReference type="RefSeq" id="WP_343047682.1">
    <property type="nucleotide sequence ID" value="NZ_JACCAA010000001.1"/>
</dbReference>
<dbReference type="Pfam" id="PF08241">
    <property type="entry name" value="Methyltransf_11"/>
    <property type="match status" value="1"/>
</dbReference>
<evidence type="ECO:0000313" key="2">
    <source>
        <dbReference type="EMBL" id="NYG57916.1"/>
    </source>
</evidence>
<dbReference type="AlphaFoldDB" id="A0A7Y9RYS7"/>
<reference evidence="2 3" key="1">
    <citation type="submission" date="2020-07" db="EMBL/GenBank/DDBJ databases">
        <title>Sequencing the genomes of 1000 actinobacteria strains.</title>
        <authorList>
            <person name="Klenk H.-P."/>
        </authorList>
    </citation>
    <scope>NUCLEOTIDE SEQUENCE [LARGE SCALE GENOMIC DNA]</scope>
    <source>
        <strain evidence="2 3">DSM 23819</strain>
    </source>
</reference>
<proteinExistence type="predicted"/>
<keyword evidence="3" id="KW-1185">Reference proteome</keyword>
<evidence type="ECO:0000259" key="1">
    <source>
        <dbReference type="Pfam" id="PF08241"/>
    </source>
</evidence>
<dbReference type="GO" id="GO:0032259">
    <property type="term" value="P:methylation"/>
    <property type="evidence" value="ECO:0007669"/>
    <property type="project" value="UniProtKB-KW"/>
</dbReference>
<dbReference type="InterPro" id="IPR013216">
    <property type="entry name" value="Methyltransf_11"/>
</dbReference>
<dbReference type="InterPro" id="IPR029063">
    <property type="entry name" value="SAM-dependent_MTases_sf"/>
</dbReference>
<keyword evidence="2" id="KW-0808">Transferase</keyword>
<dbReference type="CDD" id="cd02440">
    <property type="entry name" value="AdoMet_MTases"/>
    <property type="match status" value="1"/>
</dbReference>
<feature type="domain" description="Methyltransferase type 11" evidence="1">
    <location>
        <begin position="63"/>
        <end position="153"/>
    </location>
</feature>
<keyword evidence="2" id="KW-0489">Methyltransferase</keyword>
<sequence length="254" mass="28264">MPLNDESSTVAGRPWRATLRRSLRLVNEFRYEQPDPARFYSAIAHDSVGQLSSYTPLAGSMLLDVGGGPGYFRDAFEEAGATYFSLDADAGELAGMGGDIPERTVLGSGMELPFRDSSLDITYSSNVLEHVPEPWTMADEMVRVTKPGGLVFISYTVWYGPWGGHETSPWHYLGGARAARRYCRKHGKSPKNVFGTSMYAVTVKAGLEWAERQTAGQVLDLIPRYNPAWSHWMLKVPGVREVATWNLMIVLRKK</sequence>
<comment type="caution">
    <text evidence="2">The sequence shown here is derived from an EMBL/GenBank/DDBJ whole genome shotgun (WGS) entry which is preliminary data.</text>
</comment>
<evidence type="ECO:0000313" key="3">
    <source>
        <dbReference type="Proteomes" id="UP000540656"/>
    </source>
</evidence>
<accession>A0A7Y9RYS7</accession>
<organism evidence="2 3">
    <name type="scientific">Nocardioides daedukensis</name>
    <dbReference type="NCBI Taxonomy" id="634462"/>
    <lineage>
        <taxon>Bacteria</taxon>
        <taxon>Bacillati</taxon>
        <taxon>Actinomycetota</taxon>
        <taxon>Actinomycetes</taxon>
        <taxon>Propionibacteriales</taxon>
        <taxon>Nocardioidaceae</taxon>
        <taxon>Nocardioides</taxon>
    </lineage>
</organism>
<name>A0A7Y9RYS7_9ACTN</name>
<dbReference type="EMBL" id="JACCAA010000001">
    <property type="protein sequence ID" value="NYG57916.1"/>
    <property type="molecule type" value="Genomic_DNA"/>
</dbReference>
<dbReference type="SUPFAM" id="SSF53335">
    <property type="entry name" value="S-adenosyl-L-methionine-dependent methyltransferases"/>
    <property type="match status" value="1"/>
</dbReference>
<dbReference type="Proteomes" id="UP000540656">
    <property type="component" value="Unassembled WGS sequence"/>
</dbReference>